<accession>A0AA96EYB5</accession>
<gene>
    <name evidence="2" type="ORF">RN605_08180</name>
    <name evidence="1" type="ORF">RN608_01010</name>
</gene>
<evidence type="ECO:0000313" key="1">
    <source>
        <dbReference type="EMBL" id="WNM19277.1"/>
    </source>
</evidence>
<evidence type="ECO:0000313" key="3">
    <source>
        <dbReference type="Proteomes" id="UP001304515"/>
    </source>
</evidence>
<protein>
    <submittedName>
        <fullName evidence="2">Uncharacterized protein</fullName>
    </submittedName>
</protein>
<proteinExistence type="predicted"/>
<evidence type="ECO:0000313" key="2">
    <source>
        <dbReference type="EMBL" id="WNM20666.1"/>
    </source>
</evidence>
<name>A0AA96F3F6_9FLAO</name>
<organism evidence="2 3">
    <name type="scientific">Flavobacterium capsici</name>
    <dbReference type="NCBI Taxonomy" id="3075618"/>
    <lineage>
        <taxon>Bacteria</taxon>
        <taxon>Pseudomonadati</taxon>
        <taxon>Bacteroidota</taxon>
        <taxon>Flavobacteriia</taxon>
        <taxon>Flavobacteriales</taxon>
        <taxon>Flavobacteriaceae</taxon>
        <taxon>Flavobacterium</taxon>
    </lineage>
</organism>
<keyword evidence="3" id="KW-1185">Reference proteome</keyword>
<dbReference type="RefSeq" id="WP_313324080.1">
    <property type="nucleotide sequence ID" value="NZ_CP134878.1"/>
</dbReference>
<sequence>MDNNTIVVKGSSDMDALKRKMILQKINELPTDQLTRLGELSEIPKAKSYLESAAKFMTLKVLLK</sequence>
<reference evidence="2 3" key="1">
    <citation type="submission" date="2023-09" db="EMBL/GenBank/DDBJ databases">
        <title>Flavobacterium sp. a novel bacteria isolate from Pepper rhizosphere.</title>
        <authorList>
            <person name="Peng Y."/>
            <person name="Lee J."/>
        </authorList>
    </citation>
    <scope>NUCLEOTIDE SEQUENCE [LARGE SCALE GENOMIC DNA]</scope>
    <source>
        <strain evidence="1">PMR2A8</strain>
        <strain evidence="2 3">PMTSA4</strain>
    </source>
</reference>
<dbReference type="EMBL" id="CP134878">
    <property type="protein sequence ID" value="WNM19277.1"/>
    <property type="molecule type" value="Genomic_DNA"/>
</dbReference>
<dbReference type="Proteomes" id="UP001304515">
    <property type="component" value="Chromosome"/>
</dbReference>
<accession>A0AA96F3F6</accession>
<dbReference type="AlphaFoldDB" id="A0AA96F3F6"/>
<dbReference type="KEGG" id="fcj:RN605_08180"/>
<dbReference type="EMBL" id="CP134890">
    <property type="protein sequence ID" value="WNM20666.1"/>
    <property type="molecule type" value="Genomic_DNA"/>
</dbReference>